<reference evidence="1 2" key="1">
    <citation type="submission" date="2011-07" db="EMBL/GenBank/DDBJ databases">
        <title>Genome Sequence of Propionibacterium acnes SK182B-JCVI.</title>
        <authorList>
            <person name="Durkin A.S."/>
            <person name="Madupu R."/>
            <person name="Hostetler J."/>
            <person name="Radune D."/>
            <person name="Torralba M."/>
            <person name="Methe B."/>
            <person name="Sutton G."/>
            <person name="Strausberg R.L."/>
            <person name="Nelson K.E."/>
        </authorList>
    </citation>
    <scope>NUCLEOTIDE SEQUENCE [LARGE SCALE GENOMIC DNA]</scope>
    <source>
        <strain evidence="1 2">SK182B-JCVI</strain>
    </source>
</reference>
<evidence type="ECO:0000313" key="2">
    <source>
        <dbReference type="Proteomes" id="UP000007832"/>
    </source>
</evidence>
<comment type="caution">
    <text evidence="1">The sequence shown here is derived from an EMBL/GenBank/DDBJ whole genome shotgun (WGS) entry which is preliminary data.</text>
</comment>
<gene>
    <name evidence="1" type="ORF">HMPREF1162_0977</name>
</gene>
<organism evidence="1 2">
    <name type="scientific">[Propionibacterium] namnetense SK182B-JCVI</name>
    <dbReference type="NCBI Taxonomy" id="1051006"/>
    <lineage>
        <taxon>Bacteria</taxon>
        <taxon>Bacillati</taxon>
        <taxon>Actinomycetota</taxon>
        <taxon>Actinomycetes</taxon>
        <taxon>Propionibacteriales</taxon>
        <taxon>Propionibacteriaceae</taxon>
        <taxon>Cutibacterium</taxon>
    </lineage>
</organism>
<dbReference type="EMBL" id="AFUN01000004">
    <property type="protein sequence ID" value="EGR98106.1"/>
    <property type="molecule type" value="Genomic_DNA"/>
</dbReference>
<dbReference type="AlphaFoldDB" id="F9NSH4"/>
<evidence type="ECO:0000313" key="1">
    <source>
        <dbReference type="EMBL" id="EGR98106.1"/>
    </source>
</evidence>
<name>F9NSH4_9ACTN</name>
<accession>F9NSH4</accession>
<protein>
    <submittedName>
        <fullName evidence="1">Uncharacterized protein</fullName>
    </submittedName>
</protein>
<sequence length="60" mass="6043">MRTGASVGVRRVPEALCDGAVSGAAPDVGALSVGLWAGASVERESLADEASRVCLRAAWS</sequence>
<proteinExistence type="predicted"/>
<dbReference type="Proteomes" id="UP000007832">
    <property type="component" value="Unassembled WGS sequence"/>
</dbReference>